<evidence type="ECO:0000313" key="2">
    <source>
        <dbReference type="EMBL" id="URD96932.1"/>
    </source>
</evidence>
<name>A0A9E7JWB0_9LILI</name>
<reference evidence="2" key="1">
    <citation type="submission" date="2022-05" db="EMBL/GenBank/DDBJ databases">
        <title>The Musa troglodytarum L. genome provides insights into the mechanism of non-climacteric behaviour and enrichment of carotenoids.</title>
        <authorList>
            <person name="Wang J."/>
        </authorList>
    </citation>
    <scope>NUCLEOTIDE SEQUENCE</scope>
    <source>
        <tissue evidence="2">Leaf</tissue>
    </source>
</reference>
<evidence type="ECO:0000313" key="3">
    <source>
        <dbReference type="Proteomes" id="UP001055439"/>
    </source>
</evidence>
<accession>A0A9E7JWB0</accession>
<sequence length="73" mass="8133">MKWDFMPTDTGGIVEVLLHEIERETITSNLLIRHAKAEERIKLTPYPSPSNHPPTSYAPSTCDSRNLGSVPEG</sequence>
<dbReference type="Proteomes" id="UP001055439">
    <property type="component" value="Chromosome 4"/>
</dbReference>
<gene>
    <name evidence="2" type="ORF">MUK42_37292</name>
</gene>
<dbReference type="EMBL" id="CP097506">
    <property type="protein sequence ID" value="URD96932.1"/>
    <property type="molecule type" value="Genomic_DNA"/>
</dbReference>
<feature type="region of interest" description="Disordered" evidence="1">
    <location>
        <begin position="42"/>
        <end position="73"/>
    </location>
</feature>
<evidence type="ECO:0000256" key="1">
    <source>
        <dbReference type="SAM" id="MobiDB-lite"/>
    </source>
</evidence>
<proteinExistence type="predicted"/>
<protein>
    <submittedName>
        <fullName evidence="2">Uncharacterized protein</fullName>
    </submittedName>
</protein>
<feature type="compositionally biased region" description="Polar residues" evidence="1">
    <location>
        <begin position="53"/>
        <end position="67"/>
    </location>
</feature>
<organism evidence="2 3">
    <name type="scientific">Musa troglodytarum</name>
    <name type="common">fe'i banana</name>
    <dbReference type="NCBI Taxonomy" id="320322"/>
    <lineage>
        <taxon>Eukaryota</taxon>
        <taxon>Viridiplantae</taxon>
        <taxon>Streptophyta</taxon>
        <taxon>Embryophyta</taxon>
        <taxon>Tracheophyta</taxon>
        <taxon>Spermatophyta</taxon>
        <taxon>Magnoliopsida</taxon>
        <taxon>Liliopsida</taxon>
        <taxon>Zingiberales</taxon>
        <taxon>Musaceae</taxon>
        <taxon>Musa</taxon>
    </lineage>
</organism>
<keyword evidence="3" id="KW-1185">Reference proteome</keyword>
<dbReference type="AlphaFoldDB" id="A0A9E7JWB0"/>